<evidence type="ECO:0000256" key="1">
    <source>
        <dbReference type="SAM" id="MobiDB-lite"/>
    </source>
</evidence>
<evidence type="ECO:0000313" key="3">
    <source>
        <dbReference type="Proteomes" id="UP001054837"/>
    </source>
</evidence>
<evidence type="ECO:0000313" key="2">
    <source>
        <dbReference type="EMBL" id="GIY56126.1"/>
    </source>
</evidence>
<dbReference type="AlphaFoldDB" id="A0AAV4UEB2"/>
<dbReference type="Proteomes" id="UP001054837">
    <property type="component" value="Unassembled WGS sequence"/>
</dbReference>
<accession>A0AAV4UEB2</accession>
<proteinExistence type="predicted"/>
<dbReference type="EMBL" id="BPLQ01011162">
    <property type="protein sequence ID" value="GIY56126.1"/>
    <property type="molecule type" value="Genomic_DNA"/>
</dbReference>
<feature type="compositionally biased region" description="Low complexity" evidence="1">
    <location>
        <begin position="45"/>
        <end position="60"/>
    </location>
</feature>
<gene>
    <name evidence="2" type="ORF">CDAR_250571</name>
</gene>
<organism evidence="2 3">
    <name type="scientific">Caerostris darwini</name>
    <dbReference type="NCBI Taxonomy" id="1538125"/>
    <lineage>
        <taxon>Eukaryota</taxon>
        <taxon>Metazoa</taxon>
        <taxon>Ecdysozoa</taxon>
        <taxon>Arthropoda</taxon>
        <taxon>Chelicerata</taxon>
        <taxon>Arachnida</taxon>
        <taxon>Araneae</taxon>
        <taxon>Araneomorphae</taxon>
        <taxon>Entelegynae</taxon>
        <taxon>Araneoidea</taxon>
        <taxon>Araneidae</taxon>
        <taxon>Caerostris</taxon>
    </lineage>
</organism>
<reference evidence="2 3" key="1">
    <citation type="submission" date="2021-06" db="EMBL/GenBank/DDBJ databases">
        <title>Caerostris darwini draft genome.</title>
        <authorList>
            <person name="Kono N."/>
            <person name="Arakawa K."/>
        </authorList>
    </citation>
    <scope>NUCLEOTIDE SEQUENCE [LARGE SCALE GENOMIC DNA]</scope>
</reference>
<feature type="compositionally biased region" description="Polar residues" evidence="1">
    <location>
        <begin position="1"/>
        <end position="14"/>
    </location>
</feature>
<sequence length="96" mass="10196">MPETSGFGNCSLPNCRQKRSPSKGPCRFSAVDGLLRPIEGAQRLISSSNSRNTIRSNPSPDIGSHHFDPPTPPPFRPPPATGCIGIHAHKSPGEAI</sequence>
<keyword evidence="3" id="KW-1185">Reference proteome</keyword>
<feature type="region of interest" description="Disordered" evidence="1">
    <location>
        <begin position="1"/>
        <end position="25"/>
    </location>
</feature>
<comment type="caution">
    <text evidence="2">The sequence shown here is derived from an EMBL/GenBank/DDBJ whole genome shotgun (WGS) entry which is preliminary data.</text>
</comment>
<feature type="compositionally biased region" description="Pro residues" evidence="1">
    <location>
        <begin position="69"/>
        <end position="80"/>
    </location>
</feature>
<name>A0AAV4UEB2_9ARAC</name>
<feature type="region of interest" description="Disordered" evidence="1">
    <location>
        <begin position="43"/>
        <end position="96"/>
    </location>
</feature>
<protein>
    <submittedName>
        <fullName evidence="2">Uncharacterized protein</fullName>
    </submittedName>
</protein>